<name>A0A8T8WDR2_9EURY</name>
<dbReference type="GeneID" id="67176816"/>
<dbReference type="GO" id="GO:0010181">
    <property type="term" value="F:FMN binding"/>
    <property type="evidence" value="ECO:0007669"/>
    <property type="project" value="InterPro"/>
</dbReference>
<evidence type="ECO:0000259" key="6">
    <source>
        <dbReference type="Pfam" id="PF00724"/>
    </source>
</evidence>
<dbReference type="GO" id="GO:0050661">
    <property type="term" value="F:NADP binding"/>
    <property type="evidence" value="ECO:0007669"/>
    <property type="project" value="InterPro"/>
</dbReference>
<evidence type="ECO:0000256" key="5">
    <source>
        <dbReference type="ARBA" id="ARBA00023002"/>
    </source>
</evidence>
<dbReference type="GO" id="GO:0003959">
    <property type="term" value="F:NADPH dehydrogenase activity"/>
    <property type="evidence" value="ECO:0007669"/>
    <property type="project" value="InterPro"/>
</dbReference>
<accession>A0A8T8WDR2</accession>
<proteinExistence type="predicted"/>
<evidence type="ECO:0000313" key="8">
    <source>
        <dbReference type="Proteomes" id="UP000826254"/>
    </source>
</evidence>
<dbReference type="Pfam" id="PF00724">
    <property type="entry name" value="Oxidored_FMN"/>
    <property type="match status" value="1"/>
</dbReference>
<evidence type="ECO:0000313" key="7">
    <source>
        <dbReference type="EMBL" id="QZP37916.1"/>
    </source>
</evidence>
<dbReference type="PANTHER" id="PTHR43303:SF4">
    <property type="entry name" value="NADPH DEHYDROGENASE C23G7.10C-RELATED"/>
    <property type="match status" value="1"/>
</dbReference>
<evidence type="ECO:0000256" key="3">
    <source>
        <dbReference type="ARBA" id="ARBA00022643"/>
    </source>
</evidence>
<dbReference type="RefSeq" id="WP_222607723.1">
    <property type="nucleotide sequence ID" value="NZ_CP081958.1"/>
</dbReference>
<feature type="domain" description="NADH:flavin oxidoreductase/NADH oxidase N-terminal" evidence="6">
    <location>
        <begin position="5"/>
        <end position="350"/>
    </location>
</feature>
<keyword evidence="3" id="KW-0288">FMN</keyword>
<evidence type="ECO:0000256" key="1">
    <source>
        <dbReference type="ARBA" id="ARBA00001917"/>
    </source>
</evidence>
<dbReference type="SUPFAM" id="SSF51395">
    <property type="entry name" value="FMN-linked oxidoreductases"/>
    <property type="match status" value="1"/>
</dbReference>
<dbReference type="KEGG" id="hmp:K6T50_01700"/>
<keyword evidence="5" id="KW-0560">Oxidoreductase</keyword>
<dbReference type="CDD" id="cd02932">
    <property type="entry name" value="OYE_YqiM_FMN"/>
    <property type="match status" value="1"/>
</dbReference>
<keyword evidence="2" id="KW-0285">Flavoprotein</keyword>
<sequence length="365" mass="39768">MVEHLFSPLSLRDTEIPNRVFVSPMCQYSASEGVPTDWHLVHLGSRAVGGAGLVMAEATAVSPQGRITPHDTGIWTDEQADEWARIAEFIDSQGSVPAIQLAHAGRKASTHRPWDGGDPVPIEEGGWEVDAPSGPYPRDGDEHPTNSLSTAGIEGVIEDFRAAAERALAAGFEVAEVHAAHGYLLHEFCSPVANDRDDEYGGSFENRTRLVREVTEAVREVWPDDKPVFVRISATDWIDDRESWDVEQSARLAPLLAEAGADLLDVSAGGISPAQEVPYAGPSYQLPYAEAIREHVAEVGADIAVASVGGITEPEQAEAIVANDRADAVLMAREFLRSPYWPLHAADELDEEIEWPVQYRRAKPR</sequence>
<dbReference type="AlphaFoldDB" id="A0A8T8WDR2"/>
<dbReference type="InterPro" id="IPR044152">
    <property type="entry name" value="YqjM-like"/>
</dbReference>
<gene>
    <name evidence="7" type="ORF">K6T50_01700</name>
</gene>
<protein>
    <submittedName>
        <fullName evidence="7">NADH:flavin oxidoreductase/NADH oxidase</fullName>
    </submittedName>
</protein>
<keyword evidence="8" id="KW-1185">Reference proteome</keyword>
<comment type="cofactor">
    <cofactor evidence="1">
        <name>FMN</name>
        <dbReference type="ChEBI" id="CHEBI:58210"/>
    </cofactor>
</comment>
<dbReference type="Proteomes" id="UP000826254">
    <property type="component" value="Chromosome"/>
</dbReference>
<dbReference type="InterPro" id="IPR013785">
    <property type="entry name" value="Aldolase_TIM"/>
</dbReference>
<keyword evidence="4" id="KW-0521">NADP</keyword>
<evidence type="ECO:0000256" key="2">
    <source>
        <dbReference type="ARBA" id="ARBA00022630"/>
    </source>
</evidence>
<dbReference type="Gene3D" id="3.20.20.70">
    <property type="entry name" value="Aldolase class I"/>
    <property type="match status" value="1"/>
</dbReference>
<dbReference type="PANTHER" id="PTHR43303">
    <property type="entry name" value="NADPH DEHYDROGENASE C23G7.10C-RELATED"/>
    <property type="match status" value="1"/>
</dbReference>
<organism evidence="7 8">
    <name type="scientific">Halobaculum magnesiiphilum</name>
    <dbReference type="NCBI Taxonomy" id="1017351"/>
    <lineage>
        <taxon>Archaea</taxon>
        <taxon>Methanobacteriati</taxon>
        <taxon>Methanobacteriota</taxon>
        <taxon>Stenosarchaea group</taxon>
        <taxon>Halobacteria</taxon>
        <taxon>Halobacteriales</taxon>
        <taxon>Haloferacaceae</taxon>
        <taxon>Halobaculum</taxon>
    </lineage>
</organism>
<dbReference type="EMBL" id="CP081958">
    <property type="protein sequence ID" value="QZP37916.1"/>
    <property type="molecule type" value="Genomic_DNA"/>
</dbReference>
<evidence type="ECO:0000256" key="4">
    <source>
        <dbReference type="ARBA" id="ARBA00022857"/>
    </source>
</evidence>
<reference evidence="7 8" key="1">
    <citation type="journal article" date="2021" name="Int. J. Syst. Evol. Microbiol.">
        <title>Halobaculum halophilum sp. nov. and Halobaculum salinum sp. nov., isolated from salt lake and saline soil.</title>
        <authorList>
            <person name="Cui H.L."/>
            <person name="Shi X.W."/>
            <person name="Yin X.M."/>
            <person name="Yang X.Y."/>
            <person name="Hou J."/>
            <person name="Zhu L."/>
        </authorList>
    </citation>
    <scope>NUCLEOTIDE SEQUENCE [LARGE SCALE GENOMIC DNA]</scope>
    <source>
        <strain evidence="7 8">NBRC 109044</strain>
    </source>
</reference>
<dbReference type="InterPro" id="IPR001155">
    <property type="entry name" value="OxRdtase_FMN_N"/>
</dbReference>